<evidence type="ECO:0000259" key="8">
    <source>
        <dbReference type="Pfam" id="PF06271"/>
    </source>
</evidence>
<dbReference type="AlphaFoldDB" id="A0A846Y029"/>
<feature type="compositionally biased region" description="Low complexity" evidence="6">
    <location>
        <begin position="46"/>
        <end position="66"/>
    </location>
</feature>
<name>A0A846Y029_9NOCA</name>
<feature type="compositionally biased region" description="Low complexity" evidence="6">
    <location>
        <begin position="8"/>
        <end position="17"/>
    </location>
</feature>
<sequence length="272" mass="27919">MTNPSDPNGPYGQQPGYGAPPPGYGAPQPGYGAPQPGYGAPPPGYGAPQPGYGAPQPAYGAPQPAYAAPPPGYGQPQPNPGTPPPPGPGYPPPGPGYGQPQPGFSPFGAYAEWGSRVGAYLIDALIVGVVPTILYILAGVVGTDDLDCSFDSDSYSSSYSYSSSSVCTGGGINGLGIVLWLVAAAVGIGLFLWVAHQEGTTGQTPGKRTLGIRVIREADGQVLGFGMAVVRKLCHILDSAACYLGFLWPLWDDKKQTFADKIISTVVVQAPK</sequence>
<evidence type="ECO:0000256" key="7">
    <source>
        <dbReference type="SAM" id="Phobius"/>
    </source>
</evidence>
<accession>A0A846Y029</accession>
<feature type="domain" description="RDD" evidence="8">
    <location>
        <begin position="110"/>
        <end position="262"/>
    </location>
</feature>
<dbReference type="InterPro" id="IPR010432">
    <property type="entry name" value="RDD"/>
</dbReference>
<evidence type="ECO:0000256" key="1">
    <source>
        <dbReference type="ARBA" id="ARBA00004651"/>
    </source>
</evidence>
<feature type="compositionally biased region" description="Pro residues" evidence="6">
    <location>
        <begin position="67"/>
        <end position="95"/>
    </location>
</feature>
<evidence type="ECO:0000256" key="2">
    <source>
        <dbReference type="ARBA" id="ARBA00022475"/>
    </source>
</evidence>
<evidence type="ECO:0000313" key="10">
    <source>
        <dbReference type="Proteomes" id="UP000565711"/>
    </source>
</evidence>
<comment type="caution">
    <text evidence="9">The sequence shown here is derived from an EMBL/GenBank/DDBJ whole genome shotgun (WGS) entry which is preliminary data.</text>
</comment>
<dbReference type="Pfam" id="PF06271">
    <property type="entry name" value="RDD"/>
    <property type="match status" value="1"/>
</dbReference>
<dbReference type="PANTHER" id="PTHR36115">
    <property type="entry name" value="PROLINE-RICH ANTIGEN HOMOLOG-RELATED"/>
    <property type="match status" value="1"/>
</dbReference>
<organism evidence="9 10">
    <name type="scientific">Nocardia vermiculata</name>
    <dbReference type="NCBI Taxonomy" id="257274"/>
    <lineage>
        <taxon>Bacteria</taxon>
        <taxon>Bacillati</taxon>
        <taxon>Actinomycetota</taxon>
        <taxon>Actinomycetes</taxon>
        <taxon>Mycobacteriales</taxon>
        <taxon>Nocardiaceae</taxon>
        <taxon>Nocardia</taxon>
    </lineage>
</organism>
<keyword evidence="4 7" id="KW-1133">Transmembrane helix</keyword>
<keyword evidence="3 7" id="KW-0812">Transmembrane</keyword>
<comment type="subcellular location">
    <subcellularLocation>
        <location evidence="1">Cell membrane</location>
        <topology evidence="1">Multi-pass membrane protein</topology>
    </subcellularLocation>
</comment>
<dbReference type="EMBL" id="JAAXOP010000006">
    <property type="protein sequence ID" value="NKY51370.1"/>
    <property type="molecule type" value="Genomic_DNA"/>
</dbReference>
<feature type="region of interest" description="Disordered" evidence="6">
    <location>
        <begin position="1"/>
        <end position="102"/>
    </location>
</feature>
<evidence type="ECO:0000256" key="5">
    <source>
        <dbReference type="ARBA" id="ARBA00023136"/>
    </source>
</evidence>
<feature type="transmembrane region" description="Helical" evidence="7">
    <location>
        <begin position="172"/>
        <end position="195"/>
    </location>
</feature>
<proteinExistence type="predicted"/>
<evidence type="ECO:0000256" key="3">
    <source>
        <dbReference type="ARBA" id="ARBA00022692"/>
    </source>
</evidence>
<keyword evidence="5 7" id="KW-0472">Membrane</keyword>
<reference evidence="9 10" key="1">
    <citation type="submission" date="2020-04" db="EMBL/GenBank/DDBJ databases">
        <title>MicrobeNet Type strains.</title>
        <authorList>
            <person name="Nicholson A.C."/>
        </authorList>
    </citation>
    <scope>NUCLEOTIDE SEQUENCE [LARGE SCALE GENOMIC DNA]</scope>
    <source>
        <strain evidence="9 10">JCM 12354</strain>
    </source>
</reference>
<dbReference type="Proteomes" id="UP000565711">
    <property type="component" value="Unassembled WGS sequence"/>
</dbReference>
<evidence type="ECO:0000256" key="4">
    <source>
        <dbReference type="ARBA" id="ARBA00022989"/>
    </source>
</evidence>
<feature type="transmembrane region" description="Helical" evidence="7">
    <location>
        <begin position="117"/>
        <end position="137"/>
    </location>
</feature>
<protein>
    <submittedName>
        <fullName evidence="9">RDD family protein</fullName>
    </submittedName>
</protein>
<dbReference type="PANTHER" id="PTHR36115:SF6">
    <property type="entry name" value="PROLINE-RICH ANTIGEN HOMOLOG"/>
    <property type="match status" value="1"/>
</dbReference>
<evidence type="ECO:0000313" key="9">
    <source>
        <dbReference type="EMBL" id="NKY51370.1"/>
    </source>
</evidence>
<gene>
    <name evidence="9" type="ORF">HGA08_14185</name>
</gene>
<dbReference type="GO" id="GO:0005886">
    <property type="term" value="C:plasma membrane"/>
    <property type="evidence" value="ECO:0007669"/>
    <property type="project" value="UniProtKB-SubCell"/>
</dbReference>
<dbReference type="InterPro" id="IPR051791">
    <property type="entry name" value="Pra-immunoreactive"/>
</dbReference>
<evidence type="ECO:0000256" key="6">
    <source>
        <dbReference type="SAM" id="MobiDB-lite"/>
    </source>
</evidence>
<keyword evidence="10" id="KW-1185">Reference proteome</keyword>
<feature type="compositionally biased region" description="Low complexity" evidence="6">
    <location>
        <begin position="25"/>
        <end position="38"/>
    </location>
</feature>
<keyword evidence="2" id="KW-1003">Cell membrane</keyword>
<dbReference type="RefSeq" id="WP_084475519.1">
    <property type="nucleotide sequence ID" value="NZ_JAAXOP010000006.1"/>
</dbReference>